<gene>
    <name evidence="4" type="ORF">LRS13_09245</name>
</gene>
<keyword evidence="2" id="KW-0812">Transmembrane</keyword>
<feature type="compositionally biased region" description="Basic and acidic residues" evidence="1">
    <location>
        <begin position="33"/>
        <end position="48"/>
    </location>
</feature>
<sequence length="166" mass="16048">MPRLTAIAVALLLVLPGTAFADDGITLDPDSAPGKEYEIPSEAARTDNDGSSSSDARKENGGTQLFGEGLESPVAEPEIASAPPSTTASGTTTTGAPAATTTTATAAGTSTTEMAQLTSSGGDDGGGASSTLVLLGGAAAILVIGGLGGVLLRHRGDAPEPGTQPG</sequence>
<dbReference type="Proteomes" id="UP001058860">
    <property type="component" value="Chromosome"/>
</dbReference>
<keyword evidence="3" id="KW-0732">Signal</keyword>
<dbReference type="EMBL" id="CP088295">
    <property type="protein sequence ID" value="UUY05685.1"/>
    <property type="molecule type" value="Genomic_DNA"/>
</dbReference>
<dbReference type="RefSeq" id="WP_353866130.1">
    <property type="nucleotide sequence ID" value="NZ_CP088295.1"/>
</dbReference>
<feature type="signal peptide" evidence="3">
    <location>
        <begin position="1"/>
        <end position="21"/>
    </location>
</feature>
<name>A0ABY5PMA0_9ACTN</name>
<feature type="chain" id="PRO_5045425698" evidence="3">
    <location>
        <begin position="22"/>
        <end position="166"/>
    </location>
</feature>
<keyword evidence="2" id="KW-0472">Membrane</keyword>
<organism evidence="4 5">
    <name type="scientific">Svornostia abyssi</name>
    <dbReference type="NCBI Taxonomy" id="2898438"/>
    <lineage>
        <taxon>Bacteria</taxon>
        <taxon>Bacillati</taxon>
        <taxon>Actinomycetota</taxon>
        <taxon>Thermoleophilia</taxon>
        <taxon>Solirubrobacterales</taxon>
        <taxon>Baekduiaceae</taxon>
        <taxon>Svornostia</taxon>
    </lineage>
</organism>
<evidence type="ECO:0000256" key="1">
    <source>
        <dbReference type="SAM" id="MobiDB-lite"/>
    </source>
</evidence>
<feature type="region of interest" description="Disordered" evidence="1">
    <location>
        <begin position="22"/>
        <end position="125"/>
    </location>
</feature>
<feature type="transmembrane region" description="Helical" evidence="2">
    <location>
        <begin position="132"/>
        <end position="152"/>
    </location>
</feature>
<evidence type="ECO:0000313" key="4">
    <source>
        <dbReference type="EMBL" id="UUY05685.1"/>
    </source>
</evidence>
<protein>
    <submittedName>
        <fullName evidence="4">Uncharacterized protein</fullName>
    </submittedName>
</protein>
<keyword evidence="2" id="KW-1133">Transmembrane helix</keyword>
<proteinExistence type="predicted"/>
<keyword evidence="5" id="KW-1185">Reference proteome</keyword>
<feature type="compositionally biased region" description="Low complexity" evidence="1">
    <location>
        <begin position="80"/>
        <end position="112"/>
    </location>
</feature>
<reference evidence="5" key="1">
    <citation type="submission" date="2021-11" db="EMBL/GenBank/DDBJ databases">
        <title>Cultivation dependent microbiological survey of springs from the worlds oldest radium mine currently devoted to the extraction of radon-saturated water.</title>
        <authorList>
            <person name="Kapinusova G."/>
            <person name="Smrhova T."/>
            <person name="Strejcek M."/>
            <person name="Suman J."/>
            <person name="Jani K."/>
            <person name="Pajer P."/>
            <person name="Uhlik O."/>
        </authorList>
    </citation>
    <scope>NUCLEOTIDE SEQUENCE [LARGE SCALE GENOMIC DNA]</scope>
    <source>
        <strain evidence="5">J379</strain>
    </source>
</reference>
<evidence type="ECO:0000256" key="3">
    <source>
        <dbReference type="SAM" id="SignalP"/>
    </source>
</evidence>
<evidence type="ECO:0000256" key="2">
    <source>
        <dbReference type="SAM" id="Phobius"/>
    </source>
</evidence>
<accession>A0ABY5PMA0</accession>
<evidence type="ECO:0000313" key="5">
    <source>
        <dbReference type="Proteomes" id="UP001058860"/>
    </source>
</evidence>